<gene>
    <name evidence="2" type="ORF">FHL15_002618</name>
</gene>
<sequence>MNPLWKAAQEFLNVSATAGLPGALDLYEQLETTLERDDSERHRLAAALSDAQMTSLRVIQEWWSFSTEHEPWFAENPDRRRQMRLLDMYPILEGADPMVVSLFFGIDAPFPKISTYRLQVYRLFQMEFNTAELSEASEQLTFLGFLQEQRRLASFYAAIQRVTVSFRLNRKLTQADLDSSSGSGTHVLAQRPLGTSVESCPWLKFRKSAIGYPYFLWNVDKRCTVEVQNLKSLPSYTCISHTWGRWRDDSVPAINLPGVPWLVPRNTRFRVEDLPDRLAACFPGWYIWFDLFCIPQDGSTRAAEEIARQAEIFGNARTTIVWLNDVTDWTGLRQTIRWLCEFCLANDLSVNESLKLPSDLDDIPTGLLVETPTTEDDQTISPAPWLTSLWTLQEACLRPDMILCKDDFEFLTVKEGYNTVVTLEILVALMNYMIGNYSQGPYETVVNSMKPPKDIRYGTTLEFEELNSPVSGRQRRVLEDLPEGATGVIELYNALVDSGMTSLYRLSPVSILTLGHHRQCTSSNRAEAIMSVTGATQWYKALTEKRIAGNAPPSLENQLIMEFYPLDFLQEVIRNVGALFFATVTSDLGMLNPVVDTNNEGWVPQSPSIAVGSMLPFRSIAGQIAGPDYAYTETSDHPATTSWLLRHDGSVSMEFSGIVSSSQDSPPSMPLLASIRVPGHFSTGISERCDLHKWVRSFRLESSCANYAVSLRQQTKKFHNGIILKQIDGKTMVKVGTFVTDEITIDKVESQLVNWIVL</sequence>
<proteinExistence type="predicted"/>
<dbReference type="Pfam" id="PF06985">
    <property type="entry name" value="HET"/>
    <property type="match status" value="1"/>
</dbReference>
<keyword evidence="3" id="KW-1185">Reference proteome</keyword>
<dbReference type="EMBL" id="VFLP01000011">
    <property type="protein sequence ID" value="TRX96346.1"/>
    <property type="molecule type" value="Genomic_DNA"/>
</dbReference>
<reference evidence="3" key="1">
    <citation type="submission" date="2019-06" db="EMBL/GenBank/DDBJ databases">
        <title>Draft genome sequence of the griseofulvin-producing fungus Xylaria cubensis strain G536.</title>
        <authorList>
            <person name="Mead M.E."/>
            <person name="Raja H.A."/>
            <person name="Steenwyk J.L."/>
            <person name="Knowles S.L."/>
            <person name="Oberlies N.H."/>
            <person name="Rokas A."/>
        </authorList>
    </citation>
    <scope>NUCLEOTIDE SEQUENCE [LARGE SCALE GENOMIC DNA]</scope>
    <source>
        <strain evidence="3">G536</strain>
    </source>
</reference>
<evidence type="ECO:0000313" key="3">
    <source>
        <dbReference type="Proteomes" id="UP000319160"/>
    </source>
</evidence>
<dbReference type="InterPro" id="IPR052895">
    <property type="entry name" value="HetReg/Transcr_Mod"/>
</dbReference>
<protein>
    <recommendedName>
        <fullName evidence="1">Heterokaryon incompatibility domain-containing protein</fullName>
    </recommendedName>
</protein>
<dbReference type="Proteomes" id="UP000319160">
    <property type="component" value="Unassembled WGS sequence"/>
</dbReference>
<accession>A0A553I818</accession>
<evidence type="ECO:0000313" key="2">
    <source>
        <dbReference type="EMBL" id="TRX96346.1"/>
    </source>
</evidence>
<dbReference type="InterPro" id="IPR010730">
    <property type="entry name" value="HET"/>
</dbReference>
<organism evidence="2 3">
    <name type="scientific">Xylaria flabelliformis</name>
    <dbReference type="NCBI Taxonomy" id="2512241"/>
    <lineage>
        <taxon>Eukaryota</taxon>
        <taxon>Fungi</taxon>
        <taxon>Dikarya</taxon>
        <taxon>Ascomycota</taxon>
        <taxon>Pezizomycotina</taxon>
        <taxon>Sordariomycetes</taxon>
        <taxon>Xylariomycetidae</taxon>
        <taxon>Xylariales</taxon>
        <taxon>Xylariaceae</taxon>
        <taxon>Xylaria</taxon>
    </lineage>
</organism>
<evidence type="ECO:0000259" key="1">
    <source>
        <dbReference type="Pfam" id="PF06985"/>
    </source>
</evidence>
<name>A0A553I818_9PEZI</name>
<dbReference type="PANTHER" id="PTHR24148">
    <property type="entry name" value="ANKYRIN REPEAT DOMAIN-CONTAINING PROTEIN 39 HOMOLOG-RELATED"/>
    <property type="match status" value="1"/>
</dbReference>
<dbReference type="STRING" id="2512241.A0A553I818"/>
<dbReference type="OrthoDB" id="2157530at2759"/>
<comment type="caution">
    <text evidence="2">The sequence shown here is derived from an EMBL/GenBank/DDBJ whole genome shotgun (WGS) entry which is preliminary data.</text>
</comment>
<dbReference type="PANTHER" id="PTHR24148:SF64">
    <property type="entry name" value="HETEROKARYON INCOMPATIBILITY DOMAIN-CONTAINING PROTEIN"/>
    <property type="match status" value="1"/>
</dbReference>
<dbReference type="AlphaFoldDB" id="A0A553I818"/>
<feature type="domain" description="Heterokaryon incompatibility" evidence="1">
    <location>
        <begin position="236"/>
        <end position="394"/>
    </location>
</feature>